<dbReference type="InterPro" id="IPR012338">
    <property type="entry name" value="Beta-lactam/transpept-like"/>
</dbReference>
<protein>
    <submittedName>
        <fullName evidence="3">D-alanyl-D-alanine carboxypeptidase</fullName>
        <ecNumber evidence="3">3.4.16.4</ecNumber>
    </submittedName>
</protein>
<keyword evidence="3" id="KW-0378">Hydrolase</keyword>
<organism evidence="3 4">
    <name type="scientific">Stieleria magnilauensis</name>
    <dbReference type="NCBI Taxonomy" id="2527963"/>
    <lineage>
        <taxon>Bacteria</taxon>
        <taxon>Pseudomonadati</taxon>
        <taxon>Planctomycetota</taxon>
        <taxon>Planctomycetia</taxon>
        <taxon>Pirellulales</taxon>
        <taxon>Pirellulaceae</taxon>
        <taxon>Stieleria</taxon>
    </lineage>
</organism>
<reference evidence="3 4" key="1">
    <citation type="submission" date="2019-02" db="EMBL/GenBank/DDBJ databases">
        <title>Deep-cultivation of Planctomycetes and their phenomic and genomic characterization uncovers novel biology.</title>
        <authorList>
            <person name="Wiegand S."/>
            <person name="Jogler M."/>
            <person name="Boedeker C."/>
            <person name="Pinto D."/>
            <person name="Vollmers J."/>
            <person name="Rivas-Marin E."/>
            <person name="Kohn T."/>
            <person name="Peeters S.H."/>
            <person name="Heuer A."/>
            <person name="Rast P."/>
            <person name="Oberbeckmann S."/>
            <person name="Bunk B."/>
            <person name="Jeske O."/>
            <person name="Meyerdierks A."/>
            <person name="Storesund J.E."/>
            <person name="Kallscheuer N."/>
            <person name="Luecker S."/>
            <person name="Lage O.M."/>
            <person name="Pohl T."/>
            <person name="Merkel B.J."/>
            <person name="Hornburger P."/>
            <person name="Mueller R.-W."/>
            <person name="Bruemmer F."/>
            <person name="Labrenz M."/>
            <person name="Spormann A.M."/>
            <person name="Op den Camp H."/>
            <person name="Overmann J."/>
            <person name="Amann R."/>
            <person name="Jetten M.S.M."/>
            <person name="Mascher T."/>
            <person name="Medema M.H."/>
            <person name="Devos D.P."/>
            <person name="Kaster A.-K."/>
            <person name="Ovreas L."/>
            <person name="Rohde M."/>
            <person name="Galperin M.Y."/>
            <person name="Jogler C."/>
        </authorList>
    </citation>
    <scope>NUCLEOTIDE SEQUENCE [LARGE SCALE GENOMIC DNA]</scope>
    <source>
        <strain evidence="3 4">TBK1r</strain>
    </source>
</reference>
<evidence type="ECO:0000259" key="2">
    <source>
        <dbReference type="Pfam" id="PF00144"/>
    </source>
</evidence>
<name>A0ABX5XTX5_9BACT</name>
<dbReference type="PANTHER" id="PTHR46825">
    <property type="entry name" value="D-ALANYL-D-ALANINE-CARBOXYPEPTIDASE/ENDOPEPTIDASE AMPH"/>
    <property type="match status" value="1"/>
</dbReference>
<dbReference type="Proteomes" id="UP000318081">
    <property type="component" value="Chromosome"/>
</dbReference>
<evidence type="ECO:0000313" key="4">
    <source>
        <dbReference type="Proteomes" id="UP000318081"/>
    </source>
</evidence>
<dbReference type="Pfam" id="PF17660">
    <property type="entry name" value="BTRD1"/>
    <property type="match status" value="5"/>
</dbReference>
<keyword evidence="3" id="KW-0121">Carboxypeptidase</keyword>
<dbReference type="EC" id="3.4.16.4" evidence="3"/>
<feature type="domain" description="Beta-lactamase-related" evidence="2">
    <location>
        <begin position="334"/>
        <end position="600"/>
    </location>
</feature>
<dbReference type="SUPFAM" id="SSF56601">
    <property type="entry name" value="beta-lactamase/transpeptidase-like"/>
    <property type="match status" value="1"/>
</dbReference>
<feature type="region of interest" description="Disordered" evidence="1">
    <location>
        <begin position="978"/>
        <end position="1008"/>
    </location>
</feature>
<dbReference type="InterPro" id="IPR028994">
    <property type="entry name" value="Integrin_alpha_N"/>
</dbReference>
<proteinExistence type="predicted"/>
<dbReference type="SUPFAM" id="SSF69318">
    <property type="entry name" value="Integrin alpha N-terminal domain"/>
    <property type="match status" value="1"/>
</dbReference>
<keyword evidence="3" id="KW-0645">Protease</keyword>
<dbReference type="InterPro" id="IPR049511">
    <property type="entry name" value="PGH-like_rpt"/>
</dbReference>
<dbReference type="EMBL" id="CP036432">
    <property type="protein sequence ID" value="QDV85052.1"/>
    <property type="molecule type" value="Genomic_DNA"/>
</dbReference>
<evidence type="ECO:0000256" key="1">
    <source>
        <dbReference type="SAM" id="MobiDB-lite"/>
    </source>
</evidence>
<dbReference type="Gene3D" id="3.40.710.10">
    <property type="entry name" value="DD-peptidase/beta-lactamase superfamily"/>
    <property type="match status" value="1"/>
</dbReference>
<feature type="compositionally biased region" description="Polar residues" evidence="1">
    <location>
        <begin position="988"/>
        <end position="1008"/>
    </location>
</feature>
<accession>A0ABX5XTX5</accession>
<dbReference type="Pfam" id="PF00144">
    <property type="entry name" value="Beta-lactamase"/>
    <property type="match status" value="1"/>
</dbReference>
<gene>
    <name evidence="3" type="ORF">TBK1r_40060</name>
</gene>
<sequence>MGSNRQFTFRPVGESLEQRRLLAAIELPAVEMHSELSGDVAVAQVSESTVSTQSVAAAAATGIVARHRMTSTQYNAEVARLQDLGYRPFHVSGYEIAGQDYYAAIWKPTGSTAWQARHGMTSSQYQQEFTALVGQGYRLTHVNGYTIGGIDRYAAIWEKSSGPGFYARHRMTGSQLQNFDNDYTSQGYRITKLSGYAIGSQSYYAAIWQKQSGPAYVWRYGLTSAEFQEQSGQFAASGYDVVDVSGYSVGGVDYYAGIWEQQSTTSGVLRHALSSSQYQSEFDALLAQGYELRQVDGYTVGGIDRYVASWTKPAQAFTELPISGTMLPQLSALTETVEQFMIERQIPAGSIAISKDGQLLGEIGLGWSDHDQTEAIDPDAMFRLASVTKPMTDAVVTKLISESVLSLDDQVFCAAGASDDCLLDITPWGTPDARLSQINVGHLLEHRGGWDRDLSGDPVFNQIAIAGALGISSPPNQYQIAQYVLGQPLDFDPGTRYAYSNFGYMILGLVVENKTGRDFTEYLQNEIFRPIGVANTEIELGRSLPDDRNAREPNYRHPSLGTSVFDTSQLVAFPDGAFHLESMESFGGQIASARAVTSFLDRYWISGERRSGGSANYTFYGSLPGTVTMARQRLDGFNVVVLLNQRTDAAGNTYDVNVLKSRVDAVLDTVDVSITTQDTIGLYQGDTSLFHLKESFGAGPSDQYFAFGPSGNAGWTPLVGDWNGDGTDTIGLYQGDASLFHLKDSFSPGAADHYFAFGPAGTGWIPLAGDWNGDGIDTIGLYQPDVSLFHLKDSTTPGASDHYFAFGPGGNAGWTPVVGDWDGDGKDTIGLYQPDASLFHLKNSFTAGASDQYFAFGPGGNAGWTPMTGDWNGDGTDTIGLYQPDVSLFHLKDSFTPGAADHYFAFGPSGNAGWIPLAGDWNGPTISASSTAAVAANFVSAASMPAAKASPTDSSDPTEELTASELSTRVVRHQQVDQEINAPAETDIAQTERQTPNRTTPAMSGTSLSAQELRLLDLAWQTWS</sequence>
<dbReference type="GO" id="GO:0009002">
    <property type="term" value="F:serine-type D-Ala-D-Ala carboxypeptidase activity"/>
    <property type="evidence" value="ECO:0007669"/>
    <property type="project" value="UniProtKB-EC"/>
</dbReference>
<keyword evidence="4" id="KW-1185">Reference proteome</keyword>
<dbReference type="RefSeq" id="WP_145214186.1">
    <property type="nucleotide sequence ID" value="NZ_CP036432.1"/>
</dbReference>
<dbReference type="InterPro" id="IPR050491">
    <property type="entry name" value="AmpC-like"/>
</dbReference>
<dbReference type="InterPro" id="IPR001466">
    <property type="entry name" value="Beta-lactam-related"/>
</dbReference>
<evidence type="ECO:0000313" key="3">
    <source>
        <dbReference type="EMBL" id="QDV85052.1"/>
    </source>
</evidence>
<dbReference type="PANTHER" id="PTHR46825:SF9">
    <property type="entry name" value="BETA-LACTAMASE-RELATED DOMAIN-CONTAINING PROTEIN"/>
    <property type="match status" value="1"/>
</dbReference>